<dbReference type="Proteomes" id="UP000466442">
    <property type="component" value="Unassembled WGS sequence"/>
</dbReference>
<feature type="region of interest" description="Disordered" evidence="1">
    <location>
        <begin position="317"/>
        <end position="341"/>
    </location>
</feature>
<protein>
    <submittedName>
        <fullName evidence="2">Uncharacterized protein</fullName>
    </submittedName>
</protein>
<dbReference type="InterPro" id="IPR005312">
    <property type="entry name" value="DUF1759"/>
</dbReference>
<evidence type="ECO:0000313" key="3">
    <source>
        <dbReference type="Proteomes" id="UP000466442"/>
    </source>
</evidence>
<reference evidence="2" key="1">
    <citation type="journal article" date="2021" name="Mol. Ecol. Resour.">
        <title>Apolygus lucorum genome provides insights into omnivorousness and mesophyll feeding.</title>
        <authorList>
            <person name="Liu Y."/>
            <person name="Liu H."/>
            <person name="Wang H."/>
            <person name="Huang T."/>
            <person name="Liu B."/>
            <person name="Yang B."/>
            <person name="Yin L."/>
            <person name="Li B."/>
            <person name="Zhang Y."/>
            <person name="Zhang S."/>
            <person name="Jiang F."/>
            <person name="Zhang X."/>
            <person name="Ren Y."/>
            <person name="Wang B."/>
            <person name="Wang S."/>
            <person name="Lu Y."/>
            <person name="Wu K."/>
            <person name="Fan W."/>
            <person name="Wang G."/>
        </authorList>
    </citation>
    <scope>NUCLEOTIDE SEQUENCE</scope>
    <source>
        <strain evidence="2">12Hb</strain>
    </source>
</reference>
<proteinExistence type="predicted"/>
<dbReference type="Pfam" id="PF03564">
    <property type="entry name" value="DUF1759"/>
    <property type="match status" value="1"/>
</dbReference>
<feature type="region of interest" description="Disordered" evidence="1">
    <location>
        <begin position="624"/>
        <end position="649"/>
    </location>
</feature>
<gene>
    <name evidence="2" type="ORF">GE061_015816</name>
</gene>
<name>A0A6A4JN67_APOLU</name>
<organism evidence="2 3">
    <name type="scientific">Apolygus lucorum</name>
    <name type="common">Small green plant bug</name>
    <name type="synonym">Lygocoris lucorum</name>
    <dbReference type="NCBI Taxonomy" id="248454"/>
    <lineage>
        <taxon>Eukaryota</taxon>
        <taxon>Metazoa</taxon>
        <taxon>Ecdysozoa</taxon>
        <taxon>Arthropoda</taxon>
        <taxon>Hexapoda</taxon>
        <taxon>Insecta</taxon>
        <taxon>Pterygota</taxon>
        <taxon>Neoptera</taxon>
        <taxon>Paraneoptera</taxon>
        <taxon>Hemiptera</taxon>
        <taxon>Heteroptera</taxon>
        <taxon>Panheteroptera</taxon>
        <taxon>Cimicomorpha</taxon>
        <taxon>Miridae</taxon>
        <taxon>Mirini</taxon>
        <taxon>Apolygus</taxon>
    </lineage>
</organism>
<dbReference type="PANTHER" id="PTHR47331:SF1">
    <property type="entry name" value="GAG-LIKE PROTEIN"/>
    <property type="match status" value="1"/>
</dbReference>
<feature type="compositionally biased region" description="Polar residues" evidence="1">
    <location>
        <begin position="317"/>
        <end position="326"/>
    </location>
</feature>
<dbReference type="AlphaFoldDB" id="A0A6A4JN67"/>
<dbReference type="PANTHER" id="PTHR47331">
    <property type="entry name" value="PHD-TYPE DOMAIN-CONTAINING PROTEIN"/>
    <property type="match status" value="1"/>
</dbReference>
<comment type="caution">
    <text evidence="2">The sequence shown here is derived from an EMBL/GenBank/DDBJ whole genome shotgun (WGS) entry which is preliminary data.</text>
</comment>
<feature type="compositionally biased region" description="Basic and acidic residues" evidence="1">
    <location>
        <begin position="628"/>
        <end position="649"/>
    </location>
</feature>
<evidence type="ECO:0000256" key="1">
    <source>
        <dbReference type="SAM" id="MobiDB-lite"/>
    </source>
</evidence>
<evidence type="ECO:0000313" key="2">
    <source>
        <dbReference type="EMBL" id="KAF6210060.1"/>
    </source>
</evidence>
<keyword evidence="3" id="KW-1185">Reference proteome</keyword>
<dbReference type="OrthoDB" id="6610017at2759"/>
<dbReference type="EMBL" id="WIXP02000006">
    <property type="protein sequence ID" value="KAF6210060.1"/>
    <property type="molecule type" value="Genomic_DNA"/>
</dbReference>
<sequence length="649" mass="73440">MASRKHKELSQVKQFYDARKSANDSLLRINSYLSGYDVESKDLCSLQVRFDKLPVIEQRFESSQQQLNVLEPGVDFSDDIEQFEDLFFSTQAGLMTHIQSIEREIENEAVKPRPQQNQQHNLSSSSLLQLARLKMPEFDGKYSDWLSFRDMFRSLVHGDGTVPTIYKFHQLKSHLKGEPANLIDSIEVTIDNYPKVWDLLCSRYDNNKRIIQSHISEIFNLQKIEFSEAKILRNFTMTLKKNLRALATLGEPIDKWDSLIIYIVCSKLDKFTLRAWEEYSVIHSPNGFSFVVLEEFLTNRCTSLEAYESQCVSAEQHTGRSGSSKFGSRDQRPGKPNTSNCMLNNASEGRRCLFCKGSHPIFYCNEFKAKPVPERWAIITGLKLCSNCFSTQHSNVEQCPSKSTCRVCSARHNSILHMDQHDSGASWGQGQPSLSSTGSAFLNVKAPNLPTSTGEVVERSNHQTHSSSTFVSTSKKARQVILPTAVVTILDRFNNPHDFRLVLDSGSQLNLITKRMADILGLEVLSGETTIHGINSSHSNCDNFINATIYSKLGKYTTCVDFHIIPNITTTSFPSKSFDLDLNSVPSEICDSLADPKFNCSSSLDGLLGTQSFFFFFKKHVKHKTSKHREPTPGKEDGETRKEKTERKK</sequence>
<accession>A0A6A4JN67</accession>